<feature type="signal peptide" evidence="1">
    <location>
        <begin position="1"/>
        <end position="27"/>
    </location>
</feature>
<dbReference type="STRING" id="1416779.SAMN05444409_3190"/>
<organism evidence="2 3">
    <name type="scientific">Epilithonimonas zeae</name>
    <dbReference type="NCBI Taxonomy" id="1416779"/>
    <lineage>
        <taxon>Bacteria</taxon>
        <taxon>Pseudomonadati</taxon>
        <taxon>Bacteroidota</taxon>
        <taxon>Flavobacteriia</taxon>
        <taxon>Flavobacteriales</taxon>
        <taxon>Weeksellaceae</taxon>
        <taxon>Chryseobacterium group</taxon>
        <taxon>Epilithonimonas</taxon>
    </lineage>
</organism>
<evidence type="ECO:0008006" key="4">
    <source>
        <dbReference type="Google" id="ProtNLM"/>
    </source>
</evidence>
<accession>A0A1N6J0R6</accession>
<feature type="chain" id="PRO_5013383078" description="Lipoprotein" evidence="1">
    <location>
        <begin position="28"/>
        <end position="254"/>
    </location>
</feature>
<proteinExistence type="predicted"/>
<dbReference type="Proteomes" id="UP000185207">
    <property type="component" value="Unassembled WGS sequence"/>
</dbReference>
<dbReference type="RefSeq" id="WP_074236296.1">
    <property type="nucleotide sequence ID" value="NZ_FSRK01000002.1"/>
</dbReference>
<keyword evidence="3" id="KW-1185">Reference proteome</keyword>
<evidence type="ECO:0000313" key="3">
    <source>
        <dbReference type="Proteomes" id="UP000185207"/>
    </source>
</evidence>
<gene>
    <name evidence="2" type="ORF">SAMN05444409_3190</name>
</gene>
<evidence type="ECO:0000313" key="2">
    <source>
        <dbReference type="EMBL" id="SIO37841.1"/>
    </source>
</evidence>
<protein>
    <recommendedName>
        <fullName evidence="4">Lipoprotein</fullName>
    </recommendedName>
</protein>
<dbReference type="AlphaFoldDB" id="A0A1N6J0R6"/>
<keyword evidence="1" id="KW-0732">Signal</keyword>
<evidence type="ECO:0000256" key="1">
    <source>
        <dbReference type="SAM" id="SignalP"/>
    </source>
</evidence>
<sequence length="254" mass="28998">MKTQTTIWKAIIIFCGLFLLHSCSISTTNHYHADKKVSFATDIDMSQAVEMMKSFMPDSLNQSSDLMKMEKYPRDWQNLYEMQKMEGKAATNPDSIKLMKKIFFKGNFDADNFKGFSVKSDPLTNAELAGVGSLLGKEGSMMNNTAFDDWDGKSLKIDMSKLQMSPSDFEALLKGGETDGQTTKEDIDGFLNMMEMDLKNKLVFDKKIKSITGKHDWIKKVDNKTIEVNFNLKEMMDKNHQFKDKDNVIIIETE</sequence>
<dbReference type="OrthoDB" id="1241134at2"/>
<dbReference type="EMBL" id="FSRK01000002">
    <property type="protein sequence ID" value="SIO37841.1"/>
    <property type="molecule type" value="Genomic_DNA"/>
</dbReference>
<reference evidence="3" key="1">
    <citation type="submission" date="2016-11" db="EMBL/GenBank/DDBJ databases">
        <authorList>
            <person name="Varghese N."/>
            <person name="Submissions S."/>
        </authorList>
    </citation>
    <scope>NUCLEOTIDE SEQUENCE [LARGE SCALE GENOMIC DNA]</scope>
    <source>
        <strain evidence="3">DSM 27623</strain>
    </source>
</reference>
<name>A0A1N6J0R6_9FLAO</name>